<dbReference type="KEGG" id="bja:blr7026"/>
<dbReference type="Gene3D" id="3.10.450.40">
    <property type="match status" value="1"/>
</dbReference>
<keyword evidence="4" id="KW-1185">Reference proteome</keyword>
<dbReference type="HOGENOM" id="CLU_722929_0_0_5"/>
<dbReference type="Pfam" id="PF03413">
    <property type="entry name" value="PepSY"/>
    <property type="match status" value="1"/>
</dbReference>
<accession>Q89EP6</accession>
<dbReference type="EMBL" id="BA000040">
    <property type="protein sequence ID" value="BAC52291.1"/>
    <property type="molecule type" value="Genomic_DNA"/>
</dbReference>
<gene>
    <name evidence="3" type="ordered locus">blr7026</name>
</gene>
<dbReference type="OrthoDB" id="8253315at2"/>
<dbReference type="Proteomes" id="UP000002526">
    <property type="component" value="Chromosome"/>
</dbReference>
<evidence type="ECO:0000313" key="4">
    <source>
        <dbReference type="Proteomes" id="UP000002526"/>
    </source>
</evidence>
<dbReference type="EnsemblBacteria" id="BAC52291">
    <property type="protein sequence ID" value="BAC52291"/>
    <property type="gene ID" value="BAC52291"/>
</dbReference>
<evidence type="ECO:0000259" key="2">
    <source>
        <dbReference type="Pfam" id="PF03413"/>
    </source>
</evidence>
<feature type="domain" description="PepSY" evidence="2">
    <location>
        <begin position="242"/>
        <end position="296"/>
    </location>
</feature>
<organism evidence="3 4">
    <name type="scientific">Bradyrhizobium diazoefficiens (strain JCM 10833 / BCRC 13528 / IAM 13628 / NBRC 14792 / USDA 110)</name>
    <dbReference type="NCBI Taxonomy" id="224911"/>
    <lineage>
        <taxon>Bacteria</taxon>
        <taxon>Pseudomonadati</taxon>
        <taxon>Pseudomonadota</taxon>
        <taxon>Alphaproteobacteria</taxon>
        <taxon>Hyphomicrobiales</taxon>
        <taxon>Nitrobacteraceae</taxon>
        <taxon>Bradyrhizobium</taxon>
    </lineage>
</organism>
<evidence type="ECO:0000313" key="3">
    <source>
        <dbReference type="EMBL" id="BAC52291.1"/>
    </source>
</evidence>
<evidence type="ECO:0000256" key="1">
    <source>
        <dbReference type="SAM" id="MobiDB-lite"/>
    </source>
</evidence>
<proteinExistence type="predicted"/>
<protein>
    <submittedName>
        <fullName evidence="3">Blr7026 protein</fullName>
    </submittedName>
</protein>
<dbReference type="STRING" id="224911.AAV28_32765"/>
<sequence>MRAPPSSPRCPCGRIFSPLEGRCSCCFWRPTGCCPHLRRAGSRSSILRCRRSGSTRSGGAPKRPSSTPAGSDCVPRPPSTISPRLHRSCPKLKSAAPLCATMTATRRRPIYAFARAWPSYSPPFMTKQGGGARIGSRRDGTSSLRRGLESCGDLLGIRASRSAGTPSCRTRPPIMKNTTGLCAMPKKQLFALIVCSAALAGTGALAGVTQVPTDAEQQSATAQGNVEEAAIRRVLEQFHTTKVPIGQAMAIAEGLHDGSRTADISFEISGPPVYRVRTIKNERVFENVIDANTGRVSQREIASSLKELDRADLANIIALKWIKQELSDAVRVAESAADGQALAGGLMKQDGKLNFVVVIATSDHLKEVMLEPPKVGQRSTQR</sequence>
<feature type="region of interest" description="Disordered" evidence="1">
    <location>
        <begin position="49"/>
        <end position="86"/>
    </location>
</feature>
<dbReference type="eggNOG" id="COG3212">
    <property type="taxonomic scope" value="Bacteria"/>
</dbReference>
<dbReference type="InterPro" id="IPR025711">
    <property type="entry name" value="PepSY"/>
</dbReference>
<dbReference type="AlphaFoldDB" id="Q89EP6"/>
<dbReference type="InParanoid" id="Q89EP6"/>
<name>Q89EP6_BRADU</name>
<reference evidence="4" key="1">
    <citation type="journal article" date="2002" name="DNA Res.">
        <title>Complete genomic sequence of nitrogen-fixing symbiotic bacterium Bradyrhizobium japonicum USDA110.</title>
        <authorList>
            <person name="Kaneko T."/>
            <person name="Nakamura Y."/>
            <person name="Sato S."/>
            <person name="Minamisawa K."/>
            <person name="Uchiumi T."/>
            <person name="Sasamoto S."/>
            <person name="Watanabe A."/>
            <person name="Idesawa K."/>
            <person name="Iriguchi M."/>
            <person name="Kawashima K."/>
            <person name="Kohara M."/>
            <person name="Matsumoto M."/>
            <person name="Shimpo S."/>
            <person name="Tsuruoka H."/>
            <person name="Wada T."/>
            <person name="Yamada M."/>
            <person name="Tabata S."/>
        </authorList>
    </citation>
    <scope>NUCLEOTIDE SEQUENCE [LARGE SCALE GENOMIC DNA]</scope>
    <source>
        <strain evidence="4">JCM 10833 / BCRC 13528 / IAM 13628 / NBRC 14792 / USDA 110</strain>
    </source>
</reference>
<dbReference type="PATRIC" id="fig|224911.5.peg.7205"/>